<keyword evidence="4 7" id="KW-1133">Transmembrane helix</keyword>
<evidence type="ECO:0000256" key="7">
    <source>
        <dbReference type="SAM" id="Phobius"/>
    </source>
</evidence>
<feature type="transmembrane region" description="Helical" evidence="7">
    <location>
        <begin position="826"/>
        <end position="844"/>
    </location>
</feature>
<dbReference type="STRING" id="3055.A0A2K3D2J0"/>
<feature type="transmembrane region" description="Helical" evidence="7">
    <location>
        <begin position="170"/>
        <end position="192"/>
    </location>
</feature>
<evidence type="ECO:0000256" key="2">
    <source>
        <dbReference type="ARBA" id="ARBA00022448"/>
    </source>
</evidence>
<evidence type="ECO:0008006" key="10">
    <source>
        <dbReference type="Google" id="ProtNLM"/>
    </source>
</evidence>
<evidence type="ECO:0000256" key="1">
    <source>
        <dbReference type="ARBA" id="ARBA00004141"/>
    </source>
</evidence>
<dbReference type="InterPro" id="IPR011701">
    <property type="entry name" value="MFS"/>
</dbReference>
<sequence length="982" mass="100497">MLTTPFTIGVFMVRDFETAKHGGNEAEVDEQRVGRLTGLLAGIFSFSGFLTAYAWGCASNYVGRKPVIVLGNAVSFISMLWFGLSGSYTSAMAARAFGGVLNGILGAWKCMIGESTDTLLQGKFFGYMSLAWGLGCIAGPAMGGAFSRPCNRAPHMPGCGEAGLFRVRPYFLSCLVGSTTLLAAFLLSAFMLEETLPPELQEKGLWVKLRRWRQGRQEAKQQDEQERRRLTAAEEGEGYGNTCSSSSSGGIEGGADGKGERRRRRRRQSRLCREAGTAATQGAEAGAGVAGSRDMESAGAGEEAGLLLSKGACRSDDASAAAGATAAGFPCSSSGSETDSSSLVDIDLHESDVESRGGGRAGGARPGEAGAPPALQPCPSTSGSTNRMRYLLRLTSRTFISGNPFSRAGSWRRAGSGCRRSGGGGVLGSDAEEAAAASETEPWRRSPAASPRAGVPAGGTVAGAGGYVAGSPLHGGVGAEGGTGRGGGGGAVRTAEAETEAVPLLLAAAAAEAVGGVATAAAPAPSRAALELVTGRPELVAGGQGQGSGHGHSHSDSSGSTRGAEGVLSPAPGSASDCGSGSGSGSGEDAPPPSGTVGTVGTARRGVQDPEAAALTGEARGLDSSQQLKPAAGGNSGMDADRALASGGKGGVASGDEQPCSGPHTPLATLHEDSSHHGGSRGLAAASGAPEHKHATQQHHEQHQEHHLEQHQEQHQKLERRNHEQHEEGQEQPLEFVCVLKRVDSAQQRAIELELATIDAAADTAAPAPASAPSWYKDREVVLTILGYGATALLFCAVDEVFPIYAAAPLSSGGLGMREEQIAPPLMFFGAVLMPYSLYGYPWLQRKAGTLLLTRVGLVFSAATCLLLPLVADVRQASKAGALVLLYGTMIIKAFAQCSAFTGSIIAVNAAPSQEQLGAVNGVGQTLAALVRGVGPALGGILWAASLGLHSAGQQFLTFVIIAVVAIGNFFLYGFVRLPNLK</sequence>
<gene>
    <name evidence="8" type="ORF">CHLRE_12g512200v5</name>
</gene>
<feature type="compositionally biased region" description="Low complexity" evidence="6">
    <location>
        <begin position="406"/>
        <end position="419"/>
    </location>
</feature>
<keyword evidence="2" id="KW-0813">Transport</keyword>
<evidence type="ECO:0000313" key="8">
    <source>
        <dbReference type="EMBL" id="PNW74737.1"/>
    </source>
</evidence>
<dbReference type="PANTHER" id="PTHR23504:SF117">
    <property type="entry name" value="MAJOR FACILITATOR SUPERFAMILY PROTEIN"/>
    <property type="match status" value="1"/>
</dbReference>
<dbReference type="KEGG" id="cre:CHLRE_12g512200v5"/>
<feature type="region of interest" description="Disordered" evidence="6">
    <location>
        <begin position="539"/>
        <end position="605"/>
    </location>
</feature>
<dbReference type="GeneID" id="66055547"/>
<dbReference type="Gene3D" id="1.20.1250.20">
    <property type="entry name" value="MFS general substrate transporter like domains"/>
    <property type="match status" value="2"/>
</dbReference>
<dbReference type="AlphaFoldDB" id="A0A2K3D2J0"/>
<dbReference type="OrthoDB" id="10262656at2759"/>
<feature type="transmembrane region" description="Helical" evidence="7">
    <location>
        <begin position="67"/>
        <end position="86"/>
    </location>
</feature>
<feature type="transmembrane region" description="Helical" evidence="7">
    <location>
        <begin position="851"/>
        <end position="872"/>
    </location>
</feature>
<feature type="region of interest" description="Disordered" evidence="6">
    <location>
        <begin position="406"/>
        <end position="457"/>
    </location>
</feature>
<feature type="region of interest" description="Disordered" evidence="6">
    <location>
        <begin position="352"/>
        <end position="385"/>
    </location>
</feature>
<keyword evidence="5 7" id="KW-0472">Membrane</keyword>
<comment type="subcellular location">
    <subcellularLocation>
        <location evidence="1">Membrane</location>
        <topology evidence="1">Multi-pass membrane protein</topology>
    </subcellularLocation>
</comment>
<dbReference type="Pfam" id="PF07690">
    <property type="entry name" value="MFS_1"/>
    <property type="match status" value="1"/>
</dbReference>
<feature type="transmembrane region" description="Helical" evidence="7">
    <location>
        <begin position="956"/>
        <end position="976"/>
    </location>
</feature>
<dbReference type="Gramene" id="PNW74737">
    <property type="protein sequence ID" value="PNW74737"/>
    <property type="gene ID" value="CHLRE_12g512200v5"/>
</dbReference>
<protein>
    <recommendedName>
        <fullName evidence="10">Major facilitator superfamily (MFS) profile domain-containing protein</fullName>
    </recommendedName>
</protein>
<feature type="compositionally biased region" description="Low complexity" evidence="6">
    <location>
        <begin position="274"/>
        <end position="291"/>
    </location>
</feature>
<organism evidence="8 9">
    <name type="scientific">Chlamydomonas reinhardtii</name>
    <name type="common">Chlamydomonas smithii</name>
    <dbReference type="NCBI Taxonomy" id="3055"/>
    <lineage>
        <taxon>Eukaryota</taxon>
        <taxon>Viridiplantae</taxon>
        <taxon>Chlorophyta</taxon>
        <taxon>core chlorophytes</taxon>
        <taxon>Chlorophyceae</taxon>
        <taxon>CS clade</taxon>
        <taxon>Chlamydomonadales</taxon>
        <taxon>Chlamydomonadaceae</taxon>
        <taxon>Chlamydomonas</taxon>
    </lineage>
</organism>
<feature type="compositionally biased region" description="Basic residues" evidence="6">
    <location>
        <begin position="260"/>
        <end position="270"/>
    </location>
</feature>
<reference evidence="8 9" key="1">
    <citation type="journal article" date="2007" name="Science">
        <title>The Chlamydomonas genome reveals the evolution of key animal and plant functions.</title>
        <authorList>
            <person name="Merchant S.S."/>
            <person name="Prochnik S.E."/>
            <person name="Vallon O."/>
            <person name="Harris E.H."/>
            <person name="Karpowicz S.J."/>
            <person name="Witman G.B."/>
            <person name="Terry A."/>
            <person name="Salamov A."/>
            <person name="Fritz-Laylin L.K."/>
            <person name="Marechal-Drouard L."/>
            <person name="Marshall W.F."/>
            <person name="Qu L.H."/>
            <person name="Nelson D.R."/>
            <person name="Sanderfoot A.A."/>
            <person name="Spalding M.H."/>
            <person name="Kapitonov V.V."/>
            <person name="Ren Q."/>
            <person name="Ferris P."/>
            <person name="Lindquist E."/>
            <person name="Shapiro H."/>
            <person name="Lucas S.M."/>
            <person name="Grimwood J."/>
            <person name="Schmutz J."/>
            <person name="Cardol P."/>
            <person name="Cerutti H."/>
            <person name="Chanfreau G."/>
            <person name="Chen C.L."/>
            <person name="Cognat V."/>
            <person name="Croft M.T."/>
            <person name="Dent R."/>
            <person name="Dutcher S."/>
            <person name="Fernandez E."/>
            <person name="Fukuzawa H."/>
            <person name="Gonzalez-Ballester D."/>
            <person name="Gonzalez-Halphen D."/>
            <person name="Hallmann A."/>
            <person name="Hanikenne M."/>
            <person name="Hippler M."/>
            <person name="Inwood W."/>
            <person name="Jabbari K."/>
            <person name="Kalanon M."/>
            <person name="Kuras R."/>
            <person name="Lefebvre P.A."/>
            <person name="Lemaire S.D."/>
            <person name="Lobanov A.V."/>
            <person name="Lohr M."/>
            <person name="Manuell A."/>
            <person name="Meier I."/>
            <person name="Mets L."/>
            <person name="Mittag M."/>
            <person name="Mittelmeier T."/>
            <person name="Moroney J.V."/>
            <person name="Moseley J."/>
            <person name="Napoli C."/>
            <person name="Nedelcu A.M."/>
            <person name="Niyogi K."/>
            <person name="Novoselov S.V."/>
            <person name="Paulsen I.T."/>
            <person name="Pazour G."/>
            <person name="Purton S."/>
            <person name="Ral J.P."/>
            <person name="Riano-Pachon D.M."/>
            <person name="Riekhof W."/>
            <person name="Rymarquis L."/>
            <person name="Schroda M."/>
            <person name="Stern D."/>
            <person name="Umen J."/>
            <person name="Willows R."/>
            <person name="Wilson N."/>
            <person name="Zimmer S.L."/>
            <person name="Allmer J."/>
            <person name="Balk J."/>
            <person name="Bisova K."/>
            <person name="Chen C.J."/>
            <person name="Elias M."/>
            <person name="Gendler K."/>
            <person name="Hauser C."/>
            <person name="Lamb M.R."/>
            <person name="Ledford H."/>
            <person name="Long J.C."/>
            <person name="Minagawa J."/>
            <person name="Page M.D."/>
            <person name="Pan J."/>
            <person name="Pootakham W."/>
            <person name="Roje S."/>
            <person name="Rose A."/>
            <person name="Stahlberg E."/>
            <person name="Terauchi A.M."/>
            <person name="Yang P."/>
            <person name="Ball S."/>
            <person name="Bowler C."/>
            <person name="Dieckmann C.L."/>
            <person name="Gladyshev V.N."/>
            <person name="Green P."/>
            <person name="Jorgensen R."/>
            <person name="Mayfield S."/>
            <person name="Mueller-Roeber B."/>
            <person name="Rajamani S."/>
            <person name="Sayre R.T."/>
            <person name="Brokstein P."/>
            <person name="Dubchak I."/>
            <person name="Goodstein D."/>
            <person name="Hornick L."/>
            <person name="Huang Y.W."/>
            <person name="Jhaveri J."/>
            <person name="Luo Y."/>
            <person name="Martinez D."/>
            <person name="Ngau W.C."/>
            <person name="Otillar B."/>
            <person name="Poliakov A."/>
            <person name="Porter A."/>
            <person name="Szajkowski L."/>
            <person name="Werner G."/>
            <person name="Zhou K."/>
            <person name="Grigoriev I.V."/>
            <person name="Rokhsar D.S."/>
            <person name="Grossman A.R."/>
        </authorList>
    </citation>
    <scope>NUCLEOTIDE SEQUENCE [LARGE SCALE GENOMIC DNA]</scope>
    <source>
        <strain evidence="9">CC-503</strain>
    </source>
</reference>
<feature type="transmembrane region" description="Helical" evidence="7">
    <location>
        <begin position="929"/>
        <end position="950"/>
    </location>
</feature>
<evidence type="ECO:0000313" key="9">
    <source>
        <dbReference type="Proteomes" id="UP000006906"/>
    </source>
</evidence>
<feature type="compositionally biased region" description="Low complexity" evidence="6">
    <location>
        <begin position="569"/>
        <end position="579"/>
    </location>
</feature>
<dbReference type="GO" id="GO:0022857">
    <property type="term" value="F:transmembrane transporter activity"/>
    <property type="evidence" value="ECO:0007669"/>
    <property type="project" value="InterPro"/>
</dbReference>
<evidence type="ECO:0000256" key="5">
    <source>
        <dbReference type="ARBA" id="ARBA00023136"/>
    </source>
</evidence>
<name>A0A2K3D2J0_CHLRE</name>
<dbReference type="SUPFAM" id="SSF103473">
    <property type="entry name" value="MFS general substrate transporter"/>
    <property type="match status" value="2"/>
</dbReference>
<evidence type="ECO:0000256" key="3">
    <source>
        <dbReference type="ARBA" id="ARBA00022692"/>
    </source>
</evidence>
<feature type="transmembrane region" description="Helical" evidence="7">
    <location>
        <begin position="884"/>
        <end position="908"/>
    </location>
</feature>
<feature type="transmembrane region" description="Helical" evidence="7">
    <location>
        <begin position="124"/>
        <end position="146"/>
    </location>
</feature>
<evidence type="ECO:0000256" key="4">
    <source>
        <dbReference type="ARBA" id="ARBA00022989"/>
    </source>
</evidence>
<dbReference type="Proteomes" id="UP000006906">
    <property type="component" value="Chromosome 12"/>
</dbReference>
<feature type="transmembrane region" description="Helical" evidence="7">
    <location>
        <begin position="36"/>
        <end position="55"/>
    </location>
</feature>
<dbReference type="RefSeq" id="XP_042918116.1">
    <property type="nucleotide sequence ID" value="XM_043068250.1"/>
</dbReference>
<feature type="region of interest" description="Disordered" evidence="6">
    <location>
        <begin position="617"/>
        <end position="730"/>
    </location>
</feature>
<dbReference type="PANTHER" id="PTHR23504">
    <property type="entry name" value="MAJOR FACILITATOR SUPERFAMILY DOMAIN-CONTAINING PROTEIN 10"/>
    <property type="match status" value="1"/>
</dbReference>
<feature type="region of interest" description="Disordered" evidence="6">
    <location>
        <begin position="216"/>
        <end position="297"/>
    </location>
</feature>
<dbReference type="EMBL" id="CM008973">
    <property type="protein sequence ID" value="PNW74737.1"/>
    <property type="molecule type" value="Genomic_DNA"/>
</dbReference>
<feature type="compositionally biased region" description="Low complexity" evidence="6">
    <location>
        <begin position="240"/>
        <end position="249"/>
    </location>
</feature>
<feature type="compositionally biased region" description="Basic and acidic residues" evidence="6">
    <location>
        <begin position="690"/>
        <end position="729"/>
    </location>
</feature>
<dbReference type="InParanoid" id="A0A2K3D2J0"/>
<dbReference type="InterPro" id="IPR036259">
    <property type="entry name" value="MFS_trans_sf"/>
</dbReference>
<feature type="compositionally biased region" description="Low complexity" evidence="6">
    <location>
        <begin position="595"/>
        <end position="605"/>
    </location>
</feature>
<proteinExistence type="predicted"/>
<keyword evidence="3 7" id="KW-0812">Transmembrane</keyword>
<dbReference type="GO" id="GO:0016020">
    <property type="term" value="C:membrane"/>
    <property type="evidence" value="ECO:0007669"/>
    <property type="project" value="UniProtKB-SubCell"/>
</dbReference>
<feature type="compositionally biased region" description="Basic and acidic residues" evidence="6">
    <location>
        <begin position="216"/>
        <end position="232"/>
    </location>
</feature>
<dbReference type="FunCoup" id="A0A2K3D2J0">
    <property type="interactions" value="785"/>
</dbReference>
<accession>A0A2K3D2J0</accession>
<evidence type="ECO:0000256" key="6">
    <source>
        <dbReference type="SAM" id="MobiDB-lite"/>
    </source>
</evidence>
<keyword evidence="9" id="KW-1185">Reference proteome</keyword>